<dbReference type="PANTHER" id="PTHR10953:SF102">
    <property type="entry name" value="ADENYLYLTRANSFERASE AND SULFURTRANSFERASE MOCS3"/>
    <property type="match status" value="1"/>
</dbReference>
<dbReference type="GO" id="GO:0061605">
    <property type="term" value="F:molybdopterin-synthase adenylyltransferase activity"/>
    <property type="evidence" value="ECO:0007669"/>
    <property type="project" value="UniProtKB-EC"/>
</dbReference>
<sequence length="372" mass="41423">MTRHARLNPEEIIRYQQQIKLPGMGLTGQLKLKNAKVACIGAGGLGTPLLLYLASSGVGTLGIVDHDCVDRQNLHRQILYHERHFGKPKVECAREQLAEQYPDAKIRVHQVELTGLNARELISQYDVIADCSDNFATRFLLNDLCVLLDKPLVSASVSQFEGQCLTVAGQHGPCLRCLFPVVPERGTVQTCEQGGVLPVVPGILGMIQAGEVIKWILQEGVPLMGRLLHLDMLKMAFKEYHLPKNSDCEICGFSRGIKSEHPFHANKRSHINMNEYHISPLELRDLLSNKPDIQLLDVRTTEKHNAYHIGGQHIPLEELPGRLNELDPDKLIVTYCTSGGRSMRALEFLLSEGFNLVKSLDGGMTAWKEQCA</sequence>
<dbReference type="Pfam" id="PF00581">
    <property type="entry name" value="Rhodanese"/>
    <property type="match status" value="1"/>
</dbReference>
<dbReference type="OrthoDB" id="9804286at2"/>
<dbReference type="PROSITE" id="PS50206">
    <property type="entry name" value="RHODANESE_3"/>
    <property type="match status" value="1"/>
</dbReference>
<dbReference type="SMART" id="SM00450">
    <property type="entry name" value="RHOD"/>
    <property type="match status" value="1"/>
</dbReference>
<evidence type="ECO:0000256" key="5">
    <source>
        <dbReference type="ARBA" id="ARBA00022840"/>
    </source>
</evidence>
<evidence type="ECO:0000313" key="16">
    <source>
        <dbReference type="Proteomes" id="UP000324194"/>
    </source>
</evidence>
<dbReference type="Gene3D" id="3.40.50.720">
    <property type="entry name" value="NAD(P)-binding Rossmann-like Domain"/>
    <property type="match status" value="1"/>
</dbReference>
<evidence type="ECO:0000256" key="2">
    <source>
        <dbReference type="ARBA" id="ARBA00009919"/>
    </source>
</evidence>
<dbReference type="KEGG" id="asip:AQUSIP_23460"/>
<dbReference type="AlphaFoldDB" id="A0A5E4PIX3"/>
<dbReference type="SUPFAM" id="SSF69572">
    <property type="entry name" value="Activating enzymes of the ubiquitin-like proteins"/>
    <property type="match status" value="1"/>
</dbReference>
<dbReference type="Proteomes" id="UP000324194">
    <property type="component" value="Chromosome 2"/>
</dbReference>
<name>A0A5E4PIX3_9COXI</name>
<evidence type="ECO:0000256" key="11">
    <source>
        <dbReference type="ARBA" id="ARBA00075110"/>
    </source>
</evidence>
<dbReference type="EC" id="2.7.7.80" evidence="9"/>
<evidence type="ECO:0000256" key="4">
    <source>
        <dbReference type="ARBA" id="ARBA00022741"/>
    </source>
</evidence>
<dbReference type="PANTHER" id="PTHR10953">
    <property type="entry name" value="UBIQUITIN-ACTIVATING ENZYME E1"/>
    <property type="match status" value="1"/>
</dbReference>
<evidence type="ECO:0000256" key="10">
    <source>
        <dbReference type="ARBA" id="ARBA00073635"/>
    </source>
</evidence>
<dbReference type="InterPro" id="IPR045886">
    <property type="entry name" value="ThiF/MoeB/HesA"/>
</dbReference>
<dbReference type="CDD" id="cd00158">
    <property type="entry name" value="RHOD"/>
    <property type="match status" value="1"/>
</dbReference>
<dbReference type="Pfam" id="PF00899">
    <property type="entry name" value="ThiF"/>
    <property type="match status" value="1"/>
</dbReference>
<dbReference type="InterPro" id="IPR036873">
    <property type="entry name" value="Rhodanese-like_dom_sf"/>
</dbReference>
<evidence type="ECO:0000256" key="12">
    <source>
        <dbReference type="ARBA" id="ARBA00075328"/>
    </source>
</evidence>
<evidence type="ECO:0000256" key="1">
    <source>
        <dbReference type="ARBA" id="ARBA00005046"/>
    </source>
</evidence>
<accession>A0A5E4PIX3</accession>
<dbReference type="GO" id="GO:0008641">
    <property type="term" value="F:ubiquitin-like modifier activating enzyme activity"/>
    <property type="evidence" value="ECO:0007669"/>
    <property type="project" value="InterPro"/>
</dbReference>
<keyword evidence="3 15" id="KW-0808">Transferase</keyword>
<evidence type="ECO:0000313" key="15">
    <source>
        <dbReference type="EMBL" id="VVC77019.1"/>
    </source>
</evidence>
<comment type="similarity">
    <text evidence="2">Belongs to the HesA/MoeB/ThiF family.</text>
</comment>
<protein>
    <recommendedName>
        <fullName evidence="10">Molybdopterin-synthase adenylyltransferase</fullName>
        <ecNumber evidence="9">2.7.7.80</ecNumber>
    </recommendedName>
    <alternativeName>
        <fullName evidence="13">MoaD protein adenylase</fullName>
    </alternativeName>
    <alternativeName>
        <fullName evidence="11">Molybdopterin-converting factor subunit 1 adenylase</fullName>
    </alternativeName>
    <alternativeName>
        <fullName evidence="12">Sulfur carrier protein MoaD adenylyltransferase</fullName>
    </alternativeName>
</protein>
<keyword evidence="5" id="KW-0067">ATP-binding</keyword>
<dbReference type="InterPro" id="IPR000594">
    <property type="entry name" value="ThiF_NAD_FAD-bd"/>
</dbReference>
<dbReference type="GO" id="GO:0005524">
    <property type="term" value="F:ATP binding"/>
    <property type="evidence" value="ECO:0007669"/>
    <property type="project" value="UniProtKB-KW"/>
</dbReference>
<keyword evidence="16" id="KW-1185">Reference proteome</keyword>
<dbReference type="EMBL" id="LR699120">
    <property type="protein sequence ID" value="VVC77019.1"/>
    <property type="molecule type" value="Genomic_DNA"/>
</dbReference>
<evidence type="ECO:0000259" key="14">
    <source>
        <dbReference type="PROSITE" id="PS50206"/>
    </source>
</evidence>
<comment type="catalytic activity">
    <reaction evidence="6">
        <text>[molybdopterin-synthase sulfur-carrier protein]-C-terminal Gly-Gly + ATP + H(+) = [molybdopterin-synthase sulfur-carrier protein]-C-terminal Gly-Gly-AMP + diphosphate</text>
        <dbReference type="Rhea" id="RHEA:43616"/>
        <dbReference type="Rhea" id="RHEA-COMP:12159"/>
        <dbReference type="Rhea" id="RHEA-COMP:12202"/>
        <dbReference type="ChEBI" id="CHEBI:15378"/>
        <dbReference type="ChEBI" id="CHEBI:30616"/>
        <dbReference type="ChEBI" id="CHEBI:33019"/>
        <dbReference type="ChEBI" id="CHEBI:90618"/>
        <dbReference type="ChEBI" id="CHEBI:90778"/>
        <dbReference type="EC" id="2.7.7.80"/>
    </reaction>
</comment>
<dbReference type="InterPro" id="IPR035985">
    <property type="entry name" value="Ubiquitin-activating_enz"/>
</dbReference>
<evidence type="ECO:0000256" key="13">
    <source>
        <dbReference type="ARBA" id="ARBA00078531"/>
    </source>
</evidence>
<keyword evidence="15" id="KW-0548">Nucleotidyltransferase</keyword>
<dbReference type="GO" id="GO:0005737">
    <property type="term" value="C:cytoplasm"/>
    <property type="evidence" value="ECO:0007669"/>
    <property type="project" value="TreeGrafter"/>
</dbReference>
<dbReference type="GO" id="GO:0004792">
    <property type="term" value="F:thiosulfate-cyanide sulfurtransferase activity"/>
    <property type="evidence" value="ECO:0007669"/>
    <property type="project" value="TreeGrafter"/>
</dbReference>
<feature type="domain" description="Rhodanese" evidence="14">
    <location>
        <begin position="289"/>
        <end position="372"/>
    </location>
</feature>
<evidence type="ECO:0000256" key="3">
    <source>
        <dbReference type="ARBA" id="ARBA00022679"/>
    </source>
</evidence>
<gene>
    <name evidence="15" type="primary">moeZ_2</name>
    <name evidence="15" type="ORF">AQUSIP_23460</name>
</gene>
<reference evidence="15 16" key="1">
    <citation type="submission" date="2019-08" db="EMBL/GenBank/DDBJ databases">
        <authorList>
            <person name="Guy L."/>
        </authorList>
    </citation>
    <scope>NUCLEOTIDE SEQUENCE [LARGE SCALE GENOMIC DNA]</scope>
    <source>
        <strain evidence="15 16">SGT-108</strain>
    </source>
</reference>
<evidence type="ECO:0000256" key="7">
    <source>
        <dbReference type="ARBA" id="ARBA00055169"/>
    </source>
</evidence>
<dbReference type="InterPro" id="IPR001763">
    <property type="entry name" value="Rhodanese-like_dom"/>
</dbReference>
<comment type="function">
    <text evidence="7">Catalyzes the adenylation by ATP of the carboxyl group of the C-terminal glycine of sulfur carrier protein MoaD.</text>
</comment>
<comment type="pathway">
    <text evidence="1">Cofactor biosynthesis; molybdopterin biosynthesis.</text>
</comment>
<dbReference type="Gene3D" id="3.40.250.10">
    <property type="entry name" value="Rhodanese-like domain"/>
    <property type="match status" value="1"/>
</dbReference>
<keyword evidence="4" id="KW-0547">Nucleotide-binding</keyword>
<organism evidence="15 16">
    <name type="scientific">Aquicella siphonis</name>
    <dbReference type="NCBI Taxonomy" id="254247"/>
    <lineage>
        <taxon>Bacteria</taxon>
        <taxon>Pseudomonadati</taxon>
        <taxon>Pseudomonadota</taxon>
        <taxon>Gammaproteobacteria</taxon>
        <taxon>Legionellales</taxon>
        <taxon>Coxiellaceae</taxon>
        <taxon>Aquicella</taxon>
    </lineage>
</organism>
<dbReference type="RefSeq" id="WP_148340422.1">
    <property type="nucleotide sequence ID" value="NZ_LR699120.1"/>
</dbReference>
<dbReference type="FunFam" id="3.40.50.720:FF:000033">
    <property type="entry name" value="Adenylyltransferase and sulfurtransferase MOCS3"/>
    <property type="match status" value="1"/>
</dbReference>
<evidence type="ECO:0000256" key="9">
    <source>
        <dbReference type="ARBA" id="ARBA00066884"/>
    </source>
</evidence>
<proteinExistence type="inferred from homology"/>
<comment type="subunit">
    <text evidence="8">Homodimer. Forms a stable heterotetrameric complex of 2 MoeB and 2 MoaD during adenylation of MoaD.</text>
</comment>
<evidence type="ECO:0000256" key="6">
    <source>
        <dbReference type="ARBA" id="ARBA00052218"/>
    </source>
</evidence>
<evidence type="ECO:0000256" key="8">
    <source>
        <dbReference type="ARBA" id="ARBA00063809"/>
    </source>
</evidence>
<dbReference type="CDD" id="cd00757">
    <property type="entry name" value="ThiF_MoeB_HesA_family"/>
    <property type="match status" value="1"/>
</dbReference>